<protein>
    <recommendedName>
        <fullName evidence="5">DNA2/NAM7 helicase-like C-terminal domain-containing protein</fullName>
    </recommendedName>
</protein>
<keyword evidence="4" id="KW-0067">ATP-binding</keyword>
<dbReference type="InterPro" id="IPR041679">
    <property type="entry name" value="DNA2/NAM7-like_C"/>
</dbReference>
<evidence type="ECO:0000313" key="7">
    <source>
        <dbReference type="Proteomes" id="UP001328107"/>
    </source>
</evidence>
<evidence type="ECO:0000256" key="4">
    <source>
        <dbReference type="ARBA" id="ARBA00022840"/>
    </source>
</evidence>
<dbReference type="Proteomes" id="UP001328107">
    <property type="component" value="Unassembled WGS sequence"/>
</dbReference>
<reference evidence="7" key="1">
    <citation type="submission" date="2022-10" db="EMBL/GenBank/DDBJ databases">
        <title>Genome assembly of Pristionchus species.</title>
        <authorList>
            <person name="Yoshida K."/>
            <person name="Sommer R.J."/>
        </authorList>
    </citation>
    <scope>NUCLEOTIDE SEQUENCE [LARGE SCALE GENOMIC DNA]</scope>
    <source>
        <strain evidence="7">RS5460</strain>
    </source>
</reference>
<keyword evidence="2" id="KW-0378">Hydrolase</keyword>
<evidence type="ECO:0000256" key="2">
    <source>
        <dbReference type="ARBA" id="ARBA00022801"/>
    </source>
</evidence>
<dbReference type="InterPro" id="IPR027417">
    <property type="entry name" value="P-loop_NTPase"/>
</dbReference>
<dbReference type="InterPro" id="IPR050534">
    <property type="entry name" value="Coronavir_polyprotein_1ab"/>
</dbReference>
<dbReference type="GO" id="GO:0016787">
    <property type="term" value="F:hydrolase activity"/>
    <property type="evidence" value="ECO:0007669"/>
    <property type="project" value="UniProtKB-KW"/>
</dbReference>
<organism evidence="6 7">
    <name type="scientific">Pristionchus mayeri</name>
    <dbReference type="NCBI Taxonomy" id="1317129"/>
    <lineage>
        <taxon>Eukaryota</taxon>
        <taxon>Metazoa</taxon>
        <taxon>Ecdysozoa</taxon>
        <taxon>Nematoda</taxon>
        <taxon>Chromadorea</taxon>
        <taxon>Rhabditida</taxon>
        <taxon>Rhabditina</taxon>
        <taxon>Diplogasteromorpha</taxon>
        <taxon>Diplogasteroidea</taxon>
        <taxon>Neodiplogasteridae</taxon>
        <taxon>Pristionchus</taxon>
    </lineage>
</organism>
<dbReference type="Gene3D" id="3.40.50.300">
    <property type="entry name" value="P-loop containing nucleotide triphosphate hydrolases"/>
    <property type="match status" value="1"/>
</dbReference>
<evidence type="ECO:0000259" key="5">
    <source>
        <dbReference type="Pfam" id="PF13087"/>
    </source>
</evidence>
<dbReference type="PANTHER" id="PTHR43788">
    <property type="entry name" value="DNA2/NAM7 HELICASE FAMILY MEMBER"/>
    <property type="match status" value="1"/>
</dbReference>
<gene>
    <name evidence="6" type="ORF">PMAYCL1PPCAC_26854</name>
</gene>
<comment type="caution">
    <text evidence="6">The sequence shown here is derived from an EMBL/GenBank/DDBJ whole genome shotgun (WGS) entry which is preliminary data.</text>
</comment>
<dbReference type="Pfam" id="PF13087">
    <property type="entry name" value="AAA_12"/>
    <property type="match status" value="1"/>
</dbReference>
<dbReference type="EMBL" id="BTRK01000006">
    <property type="protein sequence ID" value="GMR56659.1"/>
    <property type="molecule type" value="Genomic_DNA"/>
</dbReference>
<evidence type="ECO:0000313" key="6">
    <source>
        <dbReference type="EMBL" id="GMR56659.1"/>
    </source>
</evidence>
<evidence type="ECO:0000256" key="1">
    <source>
        <dbReference type="ARBA" id="ARBA00022741"/>
    </source>
</evidence>
<dbReference type="GO" id="GO:0043139">
    <property type="term" value="F:5'-3' DNA helicase activity"/>
    <property type="evidence" value="ECO:0007669"/>
    <property type="project" value="TreeGrafter"/>
</dbReference>
<keyword evidence="1" id="KW-0547">Nucleotide-binding</keyword>
<accession>A0AAN5D5A1</accession>
<dbReference type="AlphaFoldDB" id="A0AAN5D5A1"/>
<keyword evidence="3" id="KW-0347">Helicase</keyword>
<feature type="domain" description="DNA2/NAM7 helicase-like C-terminal" evidence="5">
    <location>
        <begin position="3"/>
        <end position="128"/>
    </location>
</feature>
<keyword evidence="7" id="KW-1185">Reference proteome</keyword>
<proteinExistence type="predicted"/>
<feature type="non-terminal residue" evidence="6">
    <location>
        <position position="1"/>
    </location>
</feature>
<evidence type="ECO:0000256" key="3">
    <source>
        <dbReference type="ARBA" id="ARBA00022806"/>
    </source>
</evidence>
<name>A0AAN5D5A1_9BILA</name>
<dbReference type="CDD" id="cd18808">
    <property type="entry name" value="SF1_C_Upf1"/>
    <property type="match status" value="1"/>
</dbReference>
<sequence length="156" mass="18295">KRRCLFWKVMEGRDKRDTYSTSKLNVLEMESLESIVRELRTSGFNEDRVMIICYYEAQRRKAEQELARQGTYEVLTVDSAQGREKPIVIVLTTRAAVPAEGEEVFFKSSMRCNVAMSRHQEALIVLGNPCITNIPIWGKILDKKYFYHVEDYYSRR</sequence>
<dbReference type="GO" id="GO:0005524">
    <property type="term" value="F:ATP binding"/>
    <property type="evidence" value="ECO:0007669"/>
    <property type="project" value="UniProtKB-KW"/>
</dbReference>
<dbReference type="PANTHER" id="PTHR43788:SF16">
    <property type="entry name" value="HELICASE WITH ZINC FINGER 2"/>
    <property type="match status" value="1"/>
</dbReference>
<dbReference type="SUPFAM" id="SSF52540">
    <property type="entry name" value="P-loop containing nucleoside triphosphate hydrolases"/>
    <property type="match status" value="1"/>
</dbReference>
<dbReference type="InterPro" id="IPR047187">
    <property type="entry name" value="SF1_C_Upf1"/>
</dbReference>